<proteinExistence type="predicted"/>
<dbReference type="GO" id="GO:0051603">
    <property type="term" value="P:proteolysis involved in protein catabolic process"/>
    <property type="evidence" value="ECO:0007669"/>
    <property type="project" value="InterPro"/>
</dbReference>
<dbReference type="Gene3D" id="3.60.20.10">
    <property type="entry name" value="Glutamine Phosphoribosylpyrophosphate, subunit 1, domain 1"/>
    <property type="match status" value="1"/>
</dbReference>
<dbReference type="SUPFAM" id="SSF56235">
    <property type="entry name" value="N-terminal nucleophile aminohydrolases (Ntn hydrolases)"/>
    <property type="match status" value="1"/>
</dbReference>
<keyword evidence="2" id="KW-1185">Reference proteome</keyword>
<accession>A0AA35YYH0</accession>
<reference evidence="1" key="1">
    <citation type="submission" date="2023-04" db="EMBL/GenBank/DDBJ databases">
        <authorList>
            <person name="Vijverberg K."/>
            <person name="Xiong W."/>
            <person name="Schranz E."/>
        </authorList>
    </citation>
    <scope>NUCLEOTIDE SEQUENCE</scope>
</reference>
<dbReference type="GO" id="GO:0005839">
    <property type="term" value="C:proteasome core complex"/>
    <property type="evidence" value="ECO:0007669"/>
    <property type="project" value="InterPro"/>
</dbReference>
<dbReference type="AlphaFoldDB" id="A0AA35YYH0"/>
<dbReference type="Proteomes" id="UP001177003">
    <property type="component" value="Chromosome 4"/>
</dbReference>
<evidence type="ECO:0000313" key="1">
    <source>
        <dbReference type="EMBL" id="CAI9282349.1"/>
    </source>
</evidence>
<protein>
    <submittedName>
        <fullName evidence="1">Uncharacterized protein</fullName>
    </submittedName>
</protein>
<dbReference type="Pfam" id="PF00227">
    <property type="entry name" value="Proteasome"/>
    <property type="match status" value="1"/>
</dbReference>
<evidence type="ECO:0000313" key="2">
    <source>
        <dbReference type="Proteomes" id="UP001177003"/>
    </source>
</evidence>
<organism evidence="1 2">
    <name type="scientific">Lactuca saligna</name>
    <name type="common">Willowleaf lettuce</name>
    <dbReference type="NCBI Taxonomy" id="75948"/>
    <lineage>
        <taxon>Eukaryota</taxon>
        <taxon>Viridiplantae</taxon>
        <taxon>Streptophyta</taxon>
        <taxon>Embryophyta</taxon>
        <taxon>Tracheophyta</taxon>
        <taxon>Spermatophyta</taxon>
        <taxon>Magnoliopsida</taxon>
        <taxon>eudicotyledons</taxon>
        <taxon>Gunneridae</taxon>
        <taxon>Pentapetalae</taxon>
        <taxon>asterids</taxon>
        <taxon>campanulids</taxon>
        <taxon>Asterales</taxon>
        <taxon>Asteraceae</taxon>
        <taxon>Cichorioideae</taxon>
        <taxon>Cichorieae</taxon>
        <taxon>Lactucinae</taxon>
        <taxon>Lactuca</taxon>
    </lineage>
</organism>
<dbReference type="InterPro" id="IPR029055">
    <property type="entry name" value="Ntn_hydrolases_N"/>
</dbReference>
<name>A0AA35YYH0_LACSI</name>
<sequence>MIANGHSMGGLCIGPGGALAPCLISKASDKKSKSICILRCYPVPPPSSLVPTSLHCSVAARWSRHSPPQQLSPEISFLKLVSPFTTLLSLELVVASGVPCCRCAPYDFISLPHKVSLGHKLCYCFPFDSVYKVGTMAGGAADCQFWHRNLGIKCCLHELANKSRILVTGASKMLANILYSYRGMGFSVGGSVQSKRSLLLELQQRSTKFDSIIEKHQNIRFALVERMPVLDEANFSRRRNGSTSIPSTSMGSSVPNGVIKTTAAPLVDLLDLGGGEEPPPPNTNSMMTGDNFLQDLLDVGMSPSSSQPVTNANQAKKSGIDVLLDLAIRLSTTVVVIIFD</sequence>
<dbReference type="EMBL" id="OX465080">
    <property type="protein sequence ID" value="CAI9282349.1"/>
    <property type="molecule type" value="Genomic_DNA"/>
</dbReference>
<dbReference type="InterPro" id="IPR001353">
    <property type="entry name" value="Proteasome_sua/b"/>
</dbReference>
<gene>
    <name evidence="1" type="ORF">LSALG_LOCUS21996</name>
</gene>